<reference evidence="3" key="1">
    <citation type="journal article" date="2019" name="Int. J. Syst. Evol. Microbiol.">
        <title>The Global Catalogue of Microorganisms (GCM) 10K type strain sequencing project: providing services to taxonomists for standard genome sequencing and annotation.</title>
        <authorList>
            <consortium name="The Broad Institute Genomics Platform"/>
            <consortium name="The Broad Institute Genome Sequencing Center for Infectious Disease"/>
            <person name="Wu L."/>
            <person name="Ma J."/>
        </authorList>
    </citation>
    <scope>NUCLEOTIDE SEQUENCE [LARGE SCALE GENOMIC DNA]</scope>
    <source>
        <strain evidence="3">JCM 18302</strain>
    </source>
</reference>
<dbReference type="PANTHER" id="PTHR43365">
    <property type="entry name" value="BLR7806 PROTEIN"/>
    <property type="match status" value="1"/>
</dbReference>
<organism evidence="2 3">
    <name type="scientific">Pseudonocardia adelaidensis</name>
    <dbReference type="NCBI Taxonomy" id="648754"/>
    <lineage>
        <taxon>Bacteria</taxon>
        <taxon>Bacillati</taxon>
        <taxon>Actinomycetota</taxon>
        <taxon>Actinomycetes</taxon>
        <taxon>Pseudonocardiales</taxon>
        <taxon>Pseudonocardiaceae</taxon>
        <taxon>Pseudonocardia</taxon>
    </lineage>
</organism>
<dbReference type="PANTHER" id="PTHR43365:SF1">
    <property type="entry name" value="ACETYL-COA C-ACYLTRANSFERASE"/>
    <property type="match status" value="1"/>
</dbReference>
<evidence type="ECO:0000313" key="2">
    <source>
        <dbReference type="EMBL" id="GAA5141066.1"/>
    </source>
</evidence>
<protein>
    <recommendedName>
        <fullName evidence="1">Thiolase C-terminal domain-containing protein</fullName>
    </recommendedName>
</protein>
<proteinExistence type="predicted"/>
<sequence>MRDAVIIDAVRPPVGKGKPGGALSDVHPVDIHAFEVNEALASVVLAWQPRPERTWARSTSTGGATAVGHPLGASGAPLMTTLLSVLEQYGGRFGLQTTCEAGGLANAMIIERP</sequence>
<keyword evidence="3" id="KW-1185">Reference proteome</keyword>
<evidence type="ECO:0000313" key="3">
    <source>
        <dbReference type="Proteomes" id="UP001500804"/>
    </source>
</evidence>
<dbReference type="SUPFAM" id="SSF53901">
    <property type="entry name" value="Thiolase-like"/>
    <property type="match status" value="1"/>
</dbReference>
<dbReference type="EMBL" id="BAABJO010000051">
    <property type="protein sequence ID" value="GAA5141066.1"/>
    <property type="molecule type" value="Genomic_DNA"/>
</dbReference>
<feature type="domain" description="Thiolase C-terminal" evidence="1">
    <location>
        <begin position="28"/>
        <end position="112"/>
    </location>
</feature>
<dbReference type="RefSeq" id="WP_425570855.1">
    <property type="nucleotide sequence ID" value="NZ_BAABJO010000051.1"/>
</dbReference>
<dbReference type="InterPro" id="IPR020617">
    <property type="entry name" value="Thiolase_C"/>
</dbReference>
<name>A0ABP9P598_9PSEU</name>
<evidence type="ECO:0000259" key="1">
    <source>
        <dbReference type="Pfam" id="PF02803"/>
    </source>
</evidence>
<gene>
    <name evidence="2" type="ORF">GCM10023320_79570</name>
</gene>
<accession>A0ABP9P598</accession>
<dbReference type="Proteomes" id="UP001500804">
    <property type="component" value="Unassembled WGS sequence"/>
</dbReference>
<dbReference type="Gene3D" id="3.40.47.10">
    <property type="match status" value="1"/>
</dbReference>
<dbReference type="Pfam" id="PF02803">
    <property type="entry name" value="Thiolase_C"/>
    <property type="match status" value="1"/>
</dbReference>
<comment type="caution">
    <text evidence="2">The sequence shown here is derived from an EMBL/GenBank/DDBJ whole genome shotgun (WGS) entry which is preliminary data.</text>
</comment>
<dbReference type="InterPro" id="IPR016039">
    <property type="entry name" value="Thiolase-like"/>
</dbReference>